<dbReference type="InterPro" id="IPR047048">
    <property type="entry name" value="TlyA"/>
</dbReference>
<evidence type="ECO:0000256" key="1">
    <source>
        <dbReference type="ARBA" id="ARBA00022884"/>
    </source>
</evidence>
<gene>
    <name evidence="5" type="ORF">C7438_0370</name>
</gene>
<comment type="caution">
    <text evidence="5">The sequence shown here is derived from an EMBL/GenBank/DDBJ whole genome shotgun (WGS) entry which is preliminary data.</text>
</comment>
<dbReference type="SUPFAM" id="SSF53335">
    <property type="entry name" value="S-adenosyl-L-methionine-dependent methyltransferases"/>
    <property type="match status" value="1"/>
</dbReference>
<dbReference type="PANTHER" id="PTHR32319:SF0">
    <property type="entry name" value="BACTERIAL HEMOLYSIN-LIKE PROTEIN"/>
    <property type="match status" value="1"/>
</dbReference>
<sequence>MVRKEKDGEGPGARKRVRLDVLLLERGFFPSREAARSAVLAGEVFVDGKRAEKPGTFVSPDAAVEVRARGERYVSRGGYKLEAAIRAFGIDFRGKTVLDVGASTGGFTDCALRHGAARVYALDVGYGQLAWSLRRDPRVVPIERTNFRTFSPEELPGPLPDVVTIDVSFISLRLLFPNLARFLEPGKELVALVKPQFEAGRRDVGKGGIVRDPEVHRRVLREVLASAREHGFRPLGLIPSPIRGKDGNLEFLLYARRLPFPVAPSSEGEASDDDEVLVENALRLPVPSEEASSPDPKEP</sequence>
<dbReference type="AlphaFoldDB" id="A0A660L7B0"/>
<dbReference type="CDD" id="cd00165">
    <property type="entry name" value="S4"/>
    <property type="match status" value="1"/>
</dbReference>
<keyword evidence="6" id="KW-1185">Reference proteome</keyword>
<dbReference type="PROSITE" id="PS50889">
    <property type="entry name" value="S4"/>
    <property type="match status" value="1"/>
</dbReference>
<evidence type="ECO:0000256" key="2">
    <source>
        <dbReference type="ARBA" id="ARBA00029460"/>
    </source>
</evidence>
<organism evidence="5 6">
    <name type="scientific">Brockia lithotrophica</name>
    <dbReference type="NCBI Taxonomy" id="933949"/>
    <lineage>
        <taxon>Bacteria</taxon>
        <taxon>Bacillati</taxon>
        <taxon>Bacillota</taxon>
        <taxon>Bacilli</taxon>
        <taxon>Bacillales</taxon>
        <taxon>Bacillales Family X. Incertae Sedis</taxon>
        <taxon>Brockia</taxon>
    </lineage>
</organism>
<name>A0A660L7B0_9BACL</name>
<dbReference type="EMBL" id="RBIJ01000001">
    <property type="protein sequence ID" value="RKQ88729.1"/>
    <property type="molecule type" value="Genomic_DNA"/>
</dbReference>
<dbReference type="NCBIfam" id="TIGR00478">
    <property type="entry name" value="tly"/>
    <property type="match status" value="1"/>
</dbReference>
<dbReference type="Proteomes" id="UP000267019">
    <property type="component" value="Unassembled WGS sequence"/>
</dbReference>
<dbReference type="OrthoDB" id="9784736at2"/>
<protein>
    <submittedName>
        <fullName evidence="5">23S rRNA (Cytidine1920-2'-O)/16S rRNA (Cytidine1409-2'-O)-methyltransferase</fullName>
    </submittedName>
</protein>
<dbReference type="RefSeq" id="WP_121443637.1">
    <property type="nucleotide sequence ID" value="NZ_RBIJ01000001.1"/>
</dbReference>
<comment type="similarity">
    <text evidence="2">Belongs to the TlyA family.</text>
</comment>
<accession>A0A660L7B0</accession>
<dbReference type="SUPFAM" id="SSF55174">
    <property type="entry name" value="Alpha-L RNA-binding motif"/>
    <property type="match status" value="1"/>
</dbReference>
<dbReference type="Pfam" id="PF01728">
    <property type="entry name" value="FtsJ"/>
    <property type="match status" value="1"/>
</dbReference>
<evidence type="ECO:0000259" key="4">
    <source>
        <dbReference type="SMART" id="SM00363"/>
    </source>
</evidence>
<evidence type="ECO:0000313" key="5">
    <source>
        <dbReference type="EMBL" id="RKQ88729.1"/>
    </source>
</evidence>
<dbReference type="CDD" id="cd02440">
    <property type="entry name" value="AdoMet_MTases"/>
    <property type="match status" value="1"/>
</dbReference>
<dbReference type="Gene3D" id="3.40.50.150">
    <property type="entry name" value="Vaccinia Virus protein VP39"/>
    <property type="match status" value="1"/>
</dbReference>
<dbReference type="SMART" id="SM00363">
    <property type="entry name" value="S4"/>
    <property type="match status" value="1"/>
</dbReference>
<dbReference type="InterPro" id="IPR002942">
    <property type="entry name" value="S4_RNA-bd"/>
</dbReference>
<dbReference type="GO" id="GO:0032259">
    <property type="term" value="P:methylation"/>
    <property type="evidence" value="ECO:0007669"/>
    <property type="project" value="UniProtKB-KW"/>
</dbReference>
<keyword evidence="5" id="KW-0808">Transferase</keyword>
<reference evidence="5 6" key="1">
    <citation type="submission" date="2018-10" db="EMBL/GenBank/DDBJ databases">
        <title>Genomic Encyclopedia of Type Strains, Phase IV (KMG-IV): sequencing the most valuable type-strain genomes for metagenomic binning, comparative biology and taxonomic classification.</title>
        <authorList>
            <person name="Goeker M."/>
        </authorList>
    </citation>
    <scope>NUCLEOTIDE SEQUENCE [LARGE SCALE GENOMIC DNA]</scope>
    <source>
        <strain evidence="5 6">DSM 22653</strain>
    </source>
</reference>
<dbReference type="Pfam" id="PF01479">
    <property type="entry name" value="S4"/>
    <property type="match status" value="1"/>
</dbReference>
<keyword evidence="1 3" id="KW-0694">RNA-binding</keyword>
<dbReference type="InterPro" id="IPR036986">
    <property type="entry name" value="S4_RNA-bd_sf"/>
</dbReference>
<dbReference type="InterPro" id="IPR029063">
    <property type="entry name" value="SAM-dependent_MTases_sf"/>
</dbReference>
<dbReference type="GO" id="GO:0008168">
    <property type="term" value="F:methyltransferase activity"/>
    <property type="evidence" value="ECO:0007669"/>
    <property type="project" value="UniProtKB-KW"/>
</dbReference>
<dbReference type="GO" id="GO:0003723">
    <property type="term" value="F:RNA binding"/>
    <property type="evidence" value="ECO:0007669"/>
    <property type="project" value="UniProtKB-KW"/>
</dbReference>
<dbReference type="InterPro" id="IPR002877">
    <property type="entry name" value="RNA_MeTrfase_FtsJ_dom"/>
</dbReference>
<feature type="domain" description="RNA-binding S4" evidence="4">
    <location>
        <begin position="17"/>
        <end position="82"/>
    </location>
</feature>
<dbReference type="PIRSF" id="PIRSF005578">
    <property type="entry name" value="TlyA"/>
    <property type="match status" value="1"/>
</dbReference>
<dbReference type="InterPro" id="IPR004538">
    <property type="entry name" value="Hemolysin_A/TlyA"/>
</dbReference>
<evidence type="ECO:0000313" key="6">
    <source>
        <dbReference type="Proteomes" id="UP000267019"/>
    </source>
</evidence>
<evidence type="ECO:0000256" key="3">
    <source>
        <dbReference type="PROSITE-ProRule" id="PRU00182"/>
    </source>
</evidence>
<dbReference type="PANTHER" id="PTHR32319">
    <property type="entry name" value="BACTERIAL HEMOLYSIN-LIKE PROTEIN"/>
    <property type="match status" value="1"/>
</dbReference>
<keyword evidence="5" id="KW-0489">Methyltransferase</keyword>
<proteinExistence type="inferred from homology"/>
<dbReference type="Gene3D" id="3.10.290.10">
    <property type="entry name" value="RNA-binding S4 domain"/>
    <property type="match status" value="1"/>
</dbReference>